<keyword evidence="2" id="KW-1133">Transmembrane helix</keyword>
<dbReference type="AlphaFoldDB" id="A0AAV3SH92"/>
<protein>
    <submittedName>
        <fullName evidence="3">Uncharacterized protein</fullName>
    </submittedName>
</protein>
<proteinExistence type="predicted"/>
<dbReference type="EMBL" id="BAAADN010000030">
    <property type="protein sequence ID" value="GAA0463531.1"/>
    <property type="molecule type" value="Genomic_DNA"/>
</dbReference>
<feature type="compositionally biased region" description="Acidic residues" evidence="1">
    <location>
        <begin position="1"/>
        <end position="12"/>
    </location>
</feature>
<dbReference type="Proteomes" id="UP000830542">
    <property type="component" value="Chromosome"/>
</dbReference>
<keyword evidence="2" id="KW-0472">Membrane</keyword>
<feature type="transmembrane region" description="Helical" evidence="2">
    <location>
        <begin position="34"/>
        <end position="60"/>
    </location>
</feature>
<evidence type="ECO:0000313" key="4">
    <source>
        <dbReference type="EMBL" id="UOO93917.1"/>
    </source>
</evidence>
<reference evidence="4" key="2">
    <citation type="submission" date="2022-04" db="EMBL/GenBank/DDBJ databases">
        <title>Sequencing and genomic assembly of Halococcus dombrowskii.</title>
        <authorList>
            <person name="Lim S.W."/>
            <person name="MacLea K.S."/>
        </authorList>
    </citation>
    <scope>NUCLEOTIDE SEQUENCE</scope>
    <source>
        <strain evidence="4">H4</strain>
    </source>
</reference>
<evidence type="ECO:0000313" key="6">
    <source>
        <dbReference type="Proteomes" id="UP001500962"/>
    </source>
</evidence>
<evidence type="ECO:0000256" key="2">
    <source>
        <dbReference type="SAM" id="Phobius"/>
    </source>
</evidence>
<dbReference type="InterPro" id="IPR055957">
    <property type="entry name" value="DUF7535"/>
</dbReference>
<keyword evidence="5" id="KW-1185">Reference proteome</keyword>
<dbReference type="Pfam" id="PF24379">
    <property type="entry name" value="DUF7535"/>
    <property type="match status" value="1"/>
</dbReference>
<dbReference type="KEGG" id="hdo:MUK72_08005"/>
<accession>A0AAV3SH92</accession>
<feature type="region of interest" description="Disordered" evidence="1">
    <location>
        <begin position="1"/>
        <end position="28"/>
    </location>
</feature>
<sequence>MSQSSTEDDDGELPGATPTVTADAGVQPNGEMNVVGLVIFAGMLVVMLPLLPLAALGWVAMKLFG</sequence>
<evidence type="ECO:0000313" key="3">
    <source>
        <dbReference type="EMBL" id="GAA0463531.1"/>
    </source>
</evidence>
<evidence type="ECO:0000256" key="1">
    <source>
        <dbReference type="SAM" id="MobiDB-lite"/>
    </source>
</evidence>
<dbReference type="RefSeq" id="WP_004052885.1">
    <property type="nucleotide sequence ID" value="NZ_BAAADN010000030.1"/>
</dbReference>
<reference evidence="3" key="1">
    <citation type="journal article" date="2014" name="Int. J. Syst. Evol. Microbiol.">
        <title>Complete genome sequence of Corynebacterium casei LMG S-19264T (=DSM 44701T), isolated from a smear-ripened cheese.</title>
        <authorList>
            <consortium name="US DOE Joint Genome Institute (JGI-PGF)"/>
            <person name="Walter F."/>
            <person name="Albersmeier A."/>
            <person name="Kalinowski J."/>
            <person name="Ruckert C."/>
        </authorList>
    </citation>
    <scope>NUCLEOTIDE SEQUENCE</scope>
    <source>
        <strain evidence="3">JCM 12289</strain>
    </source>
</reference>
<keyword evidence="2" id="KW-0812">Transmembrane</keyword>
<dbReference type="EMBL" id="CP095005">
    <property type="protein sequence ID" value="UOO93917.1"/>
    <property type="molecule type" value="Genomic_DNA"/>
</dbReference>
<name>A0AAV3SH92_HALDO</name>
<gene>
    <name evidence="3" type="ORF">GCM10008985_20400</name>
    <name evidence="4" type="ORF">MUK72_08005</name>
</gene>
<dbReference type="Proteomes" id="UP001500962">
    <property type="component" value="Unassembled WGS sequence"/>
</dbReference>
<evidence type="ECO:0000313" key="5">
    <source>
        <dbReference type="Proteomes" id="UP000830542"/>
    </source>
</evidence>
<reference evidence="3" key="3">
    <citation type="submission" date="2023-12" db="EMBL/GenBank/DDBJ databases">
        <authorList>
            <person name="Sun Q."/>
            <person name="Inoue M."/>
        </authorList>
    </citation>
    <scope>NUCLEOTIDE SEQUENCE</scope>
    <source>
        <strain evidence="3">JCM 12289</strain>
    </source>
</reference>
<dbReference type="GeneID" id="71761783"/>
<organism evidence="3 6">
    <name type="scientific">Halococcus dombrowskii</name>
    <dbReference type="NCBI Taxonomy" id="179637"/>
    <lineage>
        <taxon>Archaea</taxon>
        <taxon>Methanobacteriati</taxon>
        <taxon>Methanobacteriota</taxon>
        <taxon>Stenosarchaea group</taxon>
        <taxon>Halobacteria</taxon>
        <taxon>Halobacteriales</taxon>
        <taxon>Halococcaceae</taxon>
        <taxon>Halococcus</taxon>
    </lineage>
</organism>